<dbReference type="SUPFAM" id="SSF53335">
    <property type="entry name" value="S-adenosyl-L-methionine-dependent methyltransferases"/>
    <property type="match status" value="1"/>
</dbReference>
<reference evidence="2" key="1">
    <citation type="submission" date="2020-05" db="EMBL/GenBank/DDBJ databases">
        <authorList>
            <person name="Chiriac C."/>
            <person name="Salcher M."/>
            <person name="Ghai R."/>
            <person name="Kavagutti S V."/>
        </authorList>
    </citation>
    <scope>NUCLEOTIDE SEQUENCE</scope>
</reference>
<evidence type="ECO:0000313" key="2">
    <source>
        <dbReference type="EMBL" id="CAB4541279.1"/>
    </source>
</evidence>
<accession>A0A6J6BSG6</accession>
<gene>
    <name evidence="2" type="ORF">UFOPK1495_00210</name>
</gene>
<organism evidence="2">
    <name type="scientific">freshwater metagenome</name>
    <dbReference type="NCBI Taxonomy" id="449393"/>
    <lineage>
        <taxon>unclassified sequences</taxon>
        <taxon>metagenomes</taxon>
        <taxon>ecological metagenomes</taxon>
    </lineage>
</organism>
<name>A0A6J6BSG6_9ZZZZ</name>
<dbReference type="InterPro" id="IPR029063">
    <property type="entry name" value="SAM-dependent_MTases_sf"/>
</dbReference>
<protein>
    <submittedName>
        <fullName evidence="2">Unannotated protein</fullName>
    </submittedName>
</protein>
<feature type="region of interest" description="Disordered" evidence="1">
    <location>
        <begin position="1"/>
        <end position="38"/>
    </location>
</feature>
<dbReference type="AlphaFoldDB" id="A0A6J6BSG6"/>
<evidence type="ECO:0000256" key="1">
    <source>
        <dbReference type="SAM" id="MobiDB-lite"/>
    </source>
</evidence>
<dbReference type="EMBL" id="CAEZSU010000013">
    <property type="protein sequence ID" value="CAB4541279.1"/>
    <property type="molecule type" value="Genomic_DNA"/>
</dbReference>
<feature type="compositionally biased region" description="Pro residues" evidence="1">
    <location>
        <begin position="1"/>
        <end position="23"/>
    </location>
</feature>
<sequence length="372" mass="40930">MSEPFIPPTDNPPPPAPEPPPVGALPTARPNGLTPNFDIIPTPIRSRIAMTISCTDADELPRVSNAGEVIDGPSGPVQVMHNGVLVEDGCYYGVLTGEIIRCLRGIHEPQEELAFSIIMKRLAETRSATQAPTMIELGSFWAYYSLWFLNDFPDGNSICLEPDAHHLEVGKRNFAINGRTGTFINAAIGIGGGSVRGFVTETNPNPVDLPSHDLESLLATCEIEKVDVLLSDIQGGEVPLLIRASERLRQGAVRFLIVSTHDLSITGSATTHQQVLDILLWSGAHIIAEHSVSESFSGDGLIVASFDPRDKDMKINISHNRSRNALFGEWEPRAESYRLQLLEANETLERIRSMLPFRIRRKFLNVWNALRS</sequence>
<dbReference type="Gene3D" id="3.40.50.150">
    <property type="entry name" value="Vaccinia Virus protein VP39"/>
    <property type="match status" value="1"/>
</dbReference>
<proteinExistence type="predicted"/>